<dbReference type="SUPFAM" id="SSF51182">
    <property type="entry name" value="RmlC-like cupins"/>
    <property type="match status" value="1"/>
</dbReference>
<evidence type="ECO:0000313" key="1">
    <source>
        <dbReference type="EMBL" id="GAG64715.1"/>
    </source>
</evidence>
<evidence type="ECO:0008006" key="2">
    <source>
        <dbReference type="Google" id="ProtNLM"/>
    </source>
</evidence>
<organism evidence="1">
    <name type="scientific">marine sediment metagenome</name>
    <dbReference type="NCBI Taxonomy" id="412755"/>
    <lineage>
        <taxon>unclassified sequences</taxon>
        <taxon>metagenomes</taxon>
        <taxon>ecological metagenomes</taxon>
    </lineage>
</organism>
<accession>X0Z5S3</accession>
<gene>
    <name evidence="1" type="ORF">S01H4_20474</name>
</gene>
<dbReference type="Gene3D" id="2.60.120.10">
    <property type="entry name" value="Jelly Rolls"/>
    <property type="match status" value="1"/>
</dbReference>
<dbReference type="AlphaFoldDB" id="X0Z5S3"/>
<dbReference type="InterPro" id="IPR014710">
    <property type="entry name" value="RmlC-like_jellyroll"/>
</dbReference>
<comment type="caution">
    <text evidence="1">The sequence shown here is derived from an EMBL/GenBank/DDBJ whole genome shotgun (WGS) entry which is preliminary data.</text>
</comment>
<dbReference type="EMBL" id="BART01009212">
    <property type="protein sequence ID" value="GAG64715.1"/>
    <property type="molecule type" value="Genomic_DNA"/>
</dbReference>
<reference evidence="1" key="1">
    <citation type="journal article" date="2014" name="Front. Microbiol.">
        <title>High frequency of phylogenetically diverse reductive dehalogenase-homologous genes in deep subseafloor sedimentary metagenomes.</title>
        <authorList>
            <person name="Kawai M."/>
            <person name="Futagami T."/>
            <person name="Toyoda A."/>
            <person name="Takaki Y."/>
            <person name="Nishi S."/>
            <person name="Hori S."/>
            <person name="Arai W."/>
            <person name="Tsubouchi T."/>
            <person name="Morono Y."/>
            <person name="Uchiyama I."/>
            <person name="Ito T."/>
            <person name="Fujiyama A."/>
            <person name="Inagaki F."/>
            <person name="Takami H."/>
        </authorList>
    </citation>
    <scope>NUCLEOTIDE SEQUENCE</scope>
    <source>
        <strain evidence="1">Expedition CK06-06</strain>
    </source>
</reference>
<dbReference type="InterPro" id="IPR011051">
    <property type="entry name" value="RmlC_Cupin_sf"/>
</dbReference>
<proteinExistence type="predicted"/>
<sequence>MSSPLAVVNIAREADRLKKPFQMLRLERVDDLAIDVYLCKGAVAWHRHLDEDELFMTFSGSTTLESEWGTVTLRPWEMALVPKGIRHRSLAAWPSSVLLVRPVALEDKKNGHRRLFGLPGEERLRKTSLVGSLEWP</sequence>
<protein>
    <recommendedName>
        <fullName evidence="2">Cupin 2 conserved barrel domain-containing protein</fullName>
    </recommendedName>
</protein>
<name>X0Z5S3_9ZZZZ</name>